<evidence type="ECO:0000313" key="2">
    <source>
        <dbReference type="EMBL" id="SDW96333.1"/>
    </source>
</evidence>
<keyword evidence="1" id="KW-1133">Transmembrane helix</keyword>
<keyword evidence="1" id="KW-0472">Membrane</keyword>
<sequence>MVFVLALEVWLIVINVLAIGLFWYDKLCAERGHWRVPEAVLLRAAFLGGSPGAKLAQWCLRHKTRKEPFRTNLNTVVTLQCMALAGGLALWAYWGGGVEWAAQVAARLTALG</sequence>
<dbReference type="InterPro" id="IPR010718">
    <property type="entry name" value="DUF1294"/>
</dbReference>
<name>A0A1H2XTW7_9RHOB</name>
<evidence type="ECO:0000256" key="1">
    <source>
        <dbReference type="SAM" id="Phobius"/>
    </source>
</evidence>
<dbReference type="RefSeq" id="WP_092888257.1">
    <property type="nucleotide sequence ID" value="NZ_CP061498.1"/>
</dbReference>
<dbReference type="STRING" id="564137.SAMN04488238_104312"/>
<accession>A0A1H2XTW7</accession>
<dbReference type="Proteomes" id="UP000198539">
    <property type="component" value="Unassembled WGS sequence"/>
</dbReference>
<keyword evidence="1" id="KW-0812">Transmembrane</keyword>
<keyword evidence="3" id="KW-1185">Reference proteome</keyword>
<dbReference type="OrthoDB" id="72963at2"/>
<gene>
    <name evidence="2" type="ORF">SAMN04488238_104312</name>
</gene>
<protein>
    <submittedName>
        <fullName evidence="2">Uncharacterized membrane protein YsdA, DUF1294 family</fullName>
    </submittedName>
</protein>
<evidence type="ECO:0000313" key="3">
    <source>
        <dbReference type="Proteomes" id="UP000198539"/>
    </source>
</evidence>
<feature type="transmembrane region" description="Helical" evidence="1">
    <location>
        <begin position="6"/>
        <end position="24"/>
    </location>
</feature>
<dbReference type="AlphaFoldDB" id="A0A1H2XTW7"/>
<reference evidence="2 3" key="1">
    <citation type="submission" date="2016-10" db="EMBL/GenBank/DDBJ databases">
        <authorList>
            <person name="de Groot N.N."/>
        </authorList>
    </citation>
    <scope>NUCLEOTIDE SEQUENCE [LARGE SCALE GENOMIC DNA]</scope>
    <source>
        <strain evidence="2 3">CGMCC 1.8894</strain>
    </source>
</reference>
<feature type="transmembrane region" description="Helical" evidence="1">
    <location>
        <begin position="73"/>
        <end position="94"/>
    </location>
</feature>
<organism evidence="2 3">
    <name type="scientific">Roseicitreum antarcticum</name>
    <dbReference type="NCBI Taxonomy" id="564137"/>
    <lineage>
        <taxon>Bacteria</taxon>
        <taxon>Pseudomonadati</taxon>
        <taxon>Pseudomonadota</taxon>
        <taxon>Alphaproteobacteria</taxon>
        <taxon>Rhodobacterales</taxon>
        <taxon>Paracoccaceae</taxon>
        <taxon>Roseicitreum</taxon>
    </lineage>
</organism>
<dbReference type="Pfam" id="PF06961">
    <property type="entry name" value="DUF1294"/>
    <property type="match status" value="1"/>
</dbReference>
<dbReference type="EMBL" id="FNOM01000004">
    <property type="protein sequence ID" value="SDW96333.1"/>
    <property type="molecule type" value="Genomic_DNA"/>
</dbReference>
<proteinExistence type="predicted"/>